<dbReference type="EMBL" id="MNBE01000719">
    <property type="protein sequence ID" value="OKO94368.1"/>
    <property type="molecule type" value="Genomic_DNA"/>
</dbReference>
<feature type="region of interest" description="Disordered" evidence="1">
    <location>
        <begin position="201"/>
        <end position="236"/>
    </location>
</feature>
<name>A0A1Q5T284_9EURO</name>
<evidence type="ECO:0000313" key="3">
    <source>
        <dbReference type="EMBL" id="OKO94368.1"/>
    </source>
</evidence>
<reference evidence="3 4" key="1">
    <citation type="submission" date="2016-10" db="EMBL/GenBank/DDBJ databases">
        <title>Genome sequence of the ascomycete fungus Penicillium subrubescens.</title>
        <authorList>
            <person name="De Vries R.P."/>
            <person name="Peng M."/>
            <person name="Dilokpimol A."/>
            <person name="Hilden K."/>
            <person name="Makela M.R."/>
            <person name="Grigoriev I."/>
            <person name="Riley R."/>
            <person name="Granchi Z."/>
        </authorList>
    </citation>
    <scope>NUCLEOTIDE SEQUENCE [LARGE SCALE GENOMIC DNA]</scope>
    <source>
        <strain evidence="3 4">CBS 132785</strain>
    </source>
</reference>
<feature type="transmembrane region" description="Helical" evidence="2">
    <location>
        <begin position="242"/>
        <end position="262"/>
    </location>
</feature>
<dbReference type="OrthoDB" id="10543258at2759"/>
<comment type="caution">
    <text evidence="3">The sequence shown here is derived from an EMBL/GenBank/DDBJ whole genome shotgun (WGS) entry which is preliminary data.</text>
</comment>
<dbReference type="AlphaFoldDB" id="A0A1Q5T284"/>
<organism evidence="3 4">
    <name type="scientific">Penicillium subrubescens</name>
    <dbReference type="NCBI Taxonomy" id="1316194"/>
    <lineage>
        <taxon>Eukaryota</taxon>
        <taxon>Fungi</taxon>
        <taxon>Dikarya</taxon>
        <taxon>Ascomycota</taxon>
        <taxon>Pezizomycotina</taxon>
        <taxon>Eurotiomycetes</taxon>
        <taxon>Eurotiomycetidae</taxon>
        <taxon>Eurotiales</taxon>
        <taxon>Aspergillaceae</taxon>
        <taxon>Penicillium</taxon>
    </lineage>
</organism>
<sequence>MTEIDFPDADTDSCNEQWASICTSYEKSLSTLAAKKRDLELRNDEMVRINASLNANYRVLKATISEISAEKKELVTRNNMLQKRLDYLREISGYGDLFRRQKQSLDESICAESWERNRIFGARVPVLKGDGHDTPAITVNAQAEKRDCDDRKHDTSSLELICDCGKISKVSDDNLTSIKVKPSPSTPKSCQCECQKGRARHKRAKNKTNTPAGAEDHNTSPDPSTPTSLGITSRSSDLPQELPPGIEFLMGLILLGLILLILV</sequence>
<keyword evidence="2" id="KW-0472">Membrane</keyword>
<feature type="compositionally biased region" description="Polar residues" evidence="1">
    <location>
        <begin position="220"/>
        <end position="236"/>
    </location>
</feature>
<protein>
    <submittedName>
        <fullName evidence="3">Uncharacterized protein</fullName>
    </submittedName>
</protein>
<keyword evidence="2" id="KW-0812">Transmembrane</keyword>
<gene>
    <name evidence="3" type="ORF">PENSUB_11635</name>
</gene>
<evidence type="ECO:0000313" key="4">
    <source>
        <dbReference type="Proteomes" id="UP000186955"/>
    </source>
</evidence>
<accession>A0A1Q5T284</accession>
<evidence type="ECO:0000256" key="1">
    <source>
        <dbReference type="SAM" id="MobiDB-lite"/>
    </source>
</evidence>
<keyword evidence="2" id="KW-1133">Transmembrane helix</keyword>
<keyword evidence="4" id="KW-1185">Reference proteome</keyword>
<dbReference type="Proteomes" id="UP000186955">
    <property type="component" value="Unassembled WGS sequence"/>
</dbReference>
<proteinExistence type="predicted"/>
<evidence type="ECO:0000256" key="2">
    <source>
        <dbReference type="SAM" id="Phobius"/>
    </source>
</evidence>